<gene>
    <name evidence="2" type="ORF">AAF712_002145</name>
</gene>
<proteinExistence type="predicted"/>
<evidence type="ECO:0000256" key="1">
    <source>
        <dbReference type="SAM" id="Phobius"/>
    </source>
</evidence>
<evidence type="ECO:0000313" key="3">
    <source>
        <dbReference type="Proteomes" id="UP001437256"/>
    </source>
</evidence>
<sequence length="95" mass="10511">MSVEQTNSGDGSGSFLSNILTPGSSLHPTFLLILDVAFVALLLILLGLLFATRSLHFAGLIFIELCLWASVKWFVYELQKVPEEKKLEADSKKDK</sequence>
<feature type="transmembrane region" description="Helical" evidence="1">
    <location>
        <begin position="30"/>
        <end position="50"/>
    </location>
</feature>
<keyword evidence="1" id="KW-1133">Transmembrane helix</keyword>
<feature type="transmembrane region" description="Helical" evidence="1">
    <location>
        <begin position="57"/>
        <end position="76"/>
    </location>
</feature>
<accession>A0ABR3AC75</accession>
<keyword evidence="1" id="KW-0472">Membrane</keyword>
<dbReference type="InterPro" id="IPR013945">
    <property type="entry name" value="Pkr1"/>
</dbReference>
<dbReference type="PANTHER" id="PTHR28251">
    <property type="entry name" value="V-TYPE ATPASE ASSEMBLY FACTOR PKR1"/>
    <property type="match status" value="1"/>
</dbReference>
<dbReference type="EMBL" id="JBBXMP010000005">
    <property type="protein sequence ID" value="KAL0070924.1"/>
    <property type="molecule type" value="Genomic_DNA"/>
</dbReference>
<dbReference type="Proteomes" id="UP001437256">
    <property type="component" value="Unassembled WGS sequence"/>
</dbReference>
<reference evidence="2 3" key="1">
    <citation type="submission" date="2024-05" db="EMBL/GenBank/DDBJ databases">
        <title>A draft genome resource for the thread blight pathogen Marasmius tenuissimus strain MS-2.</title>
        <authorList>
            <person name="Yulfo-Soto G.E."/>
            <person name="Baruah I.K."/>
            <person name="Amoako-Attah I."/>
            <person name="Bukari Y."/>
            <person name="Meinhardt L.W."/>
            <person name="Bailey B.A."/>
            <person name="Cohen S.P."/>
        </authorList>
    </citation>
    <scope>NUCLEOTIDE SEQUENCE [LARGE SCALE GENOMIC DNA]</scope>
    <source>
        <strain evidence="2 3">MS-2</strain>
    </source>
</reference>
<protein>
    <submittedName>
        <fullName evidence="2">Uncharacterized protein</fullName>
    </submittedName>
</protein>
<dbReference type="Pfam" id="PF08636">
    <property type="entry name" value="Pkr1"/>
    <property type="match status" value="1"/>
</dbReference>
<comment type="caution">
    <text evidence="2">The sequence shown here is derived from an EMBL/GenBank/DDBJ whole genome shotgun (WGS) entry which is preliminary data.</text>
</comment>
<dbReference type="PANTHER" id="PTHR28251:SF1">
    <property type="entry name" value="V-TYPE ATPASE ASSEMBLY FACTOR PKR1"/>
    <property type="match status" value="1"/>
</dbReference>
<name>A0ABR3AC75_9AGAR</name>
<evidence type="ECO:0000313" key="2">
    <source>
        <dbReference type="EMBL" id="KAL0070924.1"/>
    </source>
</evidence>
<keyword evidence="3" id="KW-1185">Reference proteome</keyword>
<organism evidence="2 3">
    <name type="scientific">Marasmius tenuissimus</name>
    <dbReference type="NCBI Taxonomy" id="585030"/>
    <lineage>
        <taxon>Eukaryota</taxon>
        <taxon>Fungi</taxon>
        <taxon>Dikarya</taxon>
        <taxon>Basidiomycota</taxon>
        <taxon>Agaricomycotina</taxon>
        <taxon>Agaricomycetes</taxon>
        <taxon>Agaricomycetidae</taxon>
        <taxon>Agaricales</taxon>
        <taxon>Marasmiineae</taxon>
        <taxon>Marasmiaceae</taxon>
        <taxon>Marasmius</taxon>
    </lineage>
</organism>
<keyword evidence="1" id="KW-0812">Transmembrane</keyword>